<dbReference type="Pfam" id="PF13779">
    <property type="entry name" value="DUF4175"/>
    <property type="match status" value="2"/>
</dbReference>
<comment type="caution">
    <text evidence="4">The sequence shown here is derived from an EMBL/GenBank/DDBJ whole genome shotgun (WGS) entry which is preliminary data.</text>
</comment>
<feature type="transmembrane region" description="Helical" evidence="3">
    <location>
        <begin position="48"/>
        <end position="65"/>
    </location>
</feature>
<feature type="transmembrane region" description="Helical" evidence="3">
    <location>
        <begin position="21"/>
        <end position="42"/>
    </location>
</feature>
<feature type="region of interest" description="Disordered" evidence="2">
    <location>
        <begin position="788"/>
        <end position="824"/>
    </location>
</feature>
<name>A0A4S2H4W5_9PROT</name>
<keyword evidence="3" id="KW-1133">Transmembrane helix</keyword>
<keyword evidence="5" id="KW-1185">Reference proteome</keyword>
<dbReference type="Proteomes" id="UP000308054">
    <property type="component" value="Unassembled WGS sequence"/>
</dbReference>
<gene>
    <name evidence="4" type="ORF">E5163_04995</name>
</gene>
<keyword evidence="3" id="KW-0812">Transmembrane</keyword>
<feature type="transmembrane region" description="Helical" evidence="3">
    <location>
        <begin position="139"/>
        <end position="157"/>
    </location>
</feature>
<evidence type="ECO:0000256" key="3">
    <source>
        <dbReference type="SAM" id="Phobius"/>
    </source>
</evidence>
<keyword evidence="1" id="KW-0175">Coiled coil</keyword>
<dbReference type="EMBL" id="SRXW01000001">
    <property type="protein sequence ID" value="TGY90478.1"/>
    <property type="molecule type" value="Genomic_DNA"/>
</dbReference>
<feature type="coiled-coil region" evidence="1">
    <location>
        <begin position="500"/>
        <end position="527"/>
    </location>
</feature>
<feature type="compositionally biased region" description="Basic and acidic residues" evidence="2">
    <location>
        <begin position="689"/>
        <end position="704"/>
    </location>
</feature>
<dbReference type="InterPro" id="IPR012683">
    <property type="entry name" value="CHP02302_TM"/>
</dbReference>
<dbReference type="AlphaFoldDB" id="A0A4S2H4W5"/>
<proteinExistence type="predicted"/>
<accession>A0A4S2H4W5</accession>
<sequence>MAPRRSLFIARAALIWERAAPVLAAPLGALALYLILALFGLFERFGDPLRALMLLALAGGAGFLARRAARGFRWPTRTEAERRVEADSGLEHREFEALRDRPSAGDAALWQAHRARMAKRLKGARARRPRAAWARLDPYGLRVSAMLVIAAGVFLAGDLARFRVVDAFAPRALSGGTGRAVADLWIEPPAYTGEPTLYLRNRREAEVPQGSVLAARLSGTSRPPRVTGAQADIERIDETVWQIRAPVTASGEIVVRAGPLAERVRLTARPDLPPHLALAAEPEGDAEGRLELEFVARDDYGVETFALHLAPEPEAAGGEIAEWESIEIAPGAVTAQGGDLYRAGIDVARHRLAGERVAIRIAGADGAGQAGVSARYEMTLPERIFLDPLARAVAAERKGFLATASEYAPVTAPPPEPVTGPGDLGGTIFLDDQPELRIERAPETVQRLALALDAISDAPARYFDDPVVYMGLRTAVHEVRRARERESLSHLDDDLWQIALRAELGTLADARAALEAAERALNDAMARGADASELAALFDAYERAMENYLAALAREALQEQQQAQGRGSGMNAMSADMLQELLDALREAAELGDTEGARQALAQLMELLRNLQMQLGSGGGGQGDSPLARALQEALEELGEQIGEQRELMEDTFEENQAQGGGTQGSRPRNGPPAGEPGISEPYTLGPDGEERPLGQGERERRDGAGGGGELTELELARRQGALADRLGELEGRITEEDAREALDRAREAMEEAERALEQGELGGALALQDEAIEQIREAAGELAEALMAEQGQGETDPLGRGQGGRGPGDVDVPSEAERQRARDILEELRRRAAEQGRPQDELDYIERLLERF</sequence>
<reference evidence="4 5" key="1">
    <citation type="journal article" date="2017" name="Int. J. Syst. Evol. Microbiol.">
        <title>Marinicauda algicola sp. nov., isolated from a marine red alga Rhodosorus marinus.</title>
        <authorList>
            <person name="Jeong S.E."/>
            <person name="Jeon S.H."/>
            <person name="Chun B.H."/>
            <person name="Kim D.W."/>
            <person name="Jeon C.O."/>
        </authorList>
    </citation>
    <scope>NUCLEOTIDE SEQUENCE [LARGE SCALE GENOMIC DNA]</scope>
    <source>
        <strain evidence="4 5">JCM 31718</strain>
    </source>
</reference>
<keyword evidence="3" id="KW-0472">Membrane</keyword>
<evidence type="ECO:0000256" key="2">
    <source>
        <dbReference type="SAM" id="MobiDB-lite"/>
    </source>
</evidence>
<evidence type="ECO:0000313" key="5">
    <source>
        <dbReference type="Proteomes" id="UP000308054"/>
    </source>
</evidence>
<feature type="compositionally biased region" description="Basic and acidic residues" evidence="2">
    <location>
        <begin position="726"/>
        <end position="756"/>
    </location>
</feature>
<protein>
    <submittedName>
        <fullName evidence="4">DUF4175 family protein</fullName>
    </submittedName>
</protein>
<dbReference type="RefSeq" id="WP_135994976.1">
    <property type="nucleotide sequence ID" value="NZ_CP071057.1"/>
</dbReference>
<organism evidence="4 5">
    <name type="scientific">Marinicauda algicola</name>
    <dbReference type="NCBI Taxonomy" id="2029849"/>
    <lineage>
        <taxon>Bacteria</taxon>
        <taxon>Pseudomonadati</taxon>
        <taxon>Pseudomonadota</taxon>
        <taxon>Alphaproteobacteria</taxon>
        <taxon>Maricaulales</taxon>
        <taxon>Maricaulaceae</taxon>
        <taxon>Marinicauda</taxon>
    </lineage>
</organism>
<evidence type="ECO:0000256" key="1">
    <source>
        <dbReference type="SAM" id="Coils"/>
    </source>
</evidence>
<feature type="region of interest" description="Disordered" evidence="2">
    <location>
        <begin position="654"/>
        <end position="756"/>
    </location>
</feature>
<dbReference type="OrthoDB" id="8477685at2"/>
<evidence type="ECO:0000313" key="4">
    <source>
        <dbReference type="EMBL" id="TGY90478.1"/>
    </source>
</evidence>